<gene>
    <name evidence="1" type="ORF">TrLO_g4330</name>
</gene>
<proteinExistence type="predicted"/>
<accession>A0A9W7KXF9</accession>
<dbReference type="NCBIfam" id="TIGR02167">
    <property type="entry name" value="Liste_lipo_26"/>
    <property type="match status" value="3"/>
</dbReference>
<evidence type="ECO:0000313" key="2">
    <source>
        <dbReference type="Proteomes" id="UP001165122"/>
    </source>
</evidence>
<dbReference type="Pfam" id="PF03382">
    <property type="entry name" value="DUF285"/>
    <property type="match status" value="2"/>
</dbReference>
<dbReference type="Proteomes" id="UP001165122">
    <property type="component" value="Unassembled WGS sequence"/>
</dbReference>
<dbReference type="AlphaFoldDB" id="A0A9W7KXF9"/>
<protein>
    <recommendedName>
        <fullName evidence="3">BspA family leucine-rich repeat surface protein</fullName>
    </recommendedName>
</protein>
<name>A0A9W7KXF9_9STRA</name>
<dbReference type="OrthoDB" id="47649at2759"/>
<dbReference type="InterPro" id="IPR005046">
    <property type="entry name" value="DUF285"/>
</dbReference>
<comment type="caution">
    <text evidence="1">The sequence shown here is derived from an EMBL/GenBank/DDBJ whole genome shotgun (WGS) entry which is preliminary data.</text>
</comment>
<reference evidence="2" key="1">
    <citation type="journal article" date="2023" name="Commun. Biol.">
        <title>Genome analysis of Parmales, the sister group of diatoms, reveals the evolutionary specialization of diatoms from phago-mixotrophs to photoautotrophs.</title>
        <authorList>
            <person name="Ban H."/>
            <person name="Sato S."/>
            <person name="Yoshikawa S."/>
            <person name="Yamada K."/>
            <person name="Nakamura Y."/>
            <person name="Ichinomiya M."/>
            <person name="Sato N."/>
            <person name="Blanc-Mathieu R."/>
            <person name="Endo H."/>
            <person name="Kuwata A."/>
            <person name="Ogata H."/>
        </authorList>
    </citation>
    <scope>NUCLEOTIDE SEQUENCE [LARGE SCALE GENOMIC DNA]</scope>
    <source>
        <strain evidence="2">NIES 3700</strain>
    </source>
</reference>
<evidence type="ECO:0000313" key="1">
    <source>
        <dbReference type="EMBL" id="GMI14766.1"/>
    </source>
</evidence>
<organism evidence="1 2">
    <name type="scientific">Triparma laevis f. longispina</name>
    <dbReference type="NCBI Taxonomy" id="1714387"/>
    <lineage>
        <taxon>Eukaryota</taxon>
        <taxon>Sar</taxon>
        <taxon>Stramenopiles</taxon>
        <taxon>Ochrophyta</taxon>
        <taxon>Bolidophyceae</taxon>
        <taxon>Parmales</taxon>
        <taxon>Triparmaceae</taxon>
        <taxon>Triparma</taxon>
    </lineage>
</organism>
<keyword evidence="2" id="KW-1185">Reference proteome</keyword>
<dbReference type="InterPro" id="IPR011889">
    <property type="entry name" value="Liste_lipo_26"/>
</dbReference>
<sequence>MDRKTPELSARSRRMSHGLDDIELPEDVISVVVDFLNWKLEDGNNDFSFLANAAKISRGFRYHVKRKKAEIIENDRRNKELKEACLLWCDPETREYAEAKYGHISEFDTSKVTDMTSLFAGQKQFNENLSKWQTKKVETIERMFDGCSSFQGVGLTNWNTHACKSMSRMFQCCPLFNPNLTLWNVSNVKNMERMFQNASSFNRDLSWDVSKLNNIRSMFKGAVSFDGDISAFDTSSVTNMNAVFENASSFNGGIENWNVKKVKRMYCMFKKATSFNGDISSWDVSKVEDMGRMFWGASAFDRATIKQWNLSGVIFGYNLP</sequence>
<dbReference type="EMBL" id="BRXW01000218">
    <property type="protein sequence ID" value="GMI14766.1"/>
    <property type="molecule type" value="Genomic_DNA"/>
</dbReference>
<evidence type="ECO:0008006" key="3">
    <source>
        <dbReference type="Google" id="ProtNLM"/>
    </source>
</evidence>